<feature type="domain" description="Ubiquitin-like" evidence="1">
    <location>
        <begin position="82"/>
        <end position="157"/>
    </location>
</feature>
<dbReference type="AlphaFoldDB" id="A0A7J5ZYF6"/>
<keyword evidence="3" id="KW-1185">Reference proteome</keyword>
<dbReference type="InterPro" id="IPR019956">
    <property type="entry name" value="Ubiquitin_dom"/>
</dbReference>
<evidence type="ECO:0000313" key="3">
    <source>
        <dbReference type="Proteomes" id="UP000593565"/>
    </source>
</evidence>
<feature type="domain" description="Ubiquitin-like" evidence="1">
    <location>
        <begin position="3"/>
        <end position="75"/>
    </location>
</feature>
<dbReference type="Pfam" id="PF00240">
    <property type="entry name" value="ubiquitin"/>
    <property type="match status" value="2"/>
</dbReference>
<dbReference type="PANTHER" id="PTHR10666">
    <property type="entry name" value="UBIQUITIN"/>
    <property type="match status" value="1"/>
</dbReference>
<dbReference type="EMBL" id="JAAGNN010000022">
    <property type="protein sequence ID" value="KAF4074709.1"/>
    <property type="molecule type" value="Genomic_DNA"/>
</dbReference>
<evidence type="ECO:0000313" key="2">
    <source>
        <dbReference type="EMBL" id="KAF4074709.1"/>
    </source>
</evidence>
<dbReference type="InterPro" id="IPR050158">
    <property type="entry name" value="Ubiquitin_ubiquitin-like"/>
</dbReference>
<dbReference type="PRINTS" id="PR00348">
    <property type="entry name" value="UBIQUITIN"/>
</dbReference>
<dbReference type="CDD" id="cd17039">
    <property type="entry name" value="Ubl_ubiquitin_like"/>
    <property type="match status" value="1"/>
</dbReference>
<dbReference type="FunFam" id="3.10.20.90:FF:000222">
    <property type="entry name" value="Polyubiquitin 5"/>
    <property type="match status" value="1"/>
</dbReference>
<organism evidence="2 3">
    <name type="scientific">Ameiurus melas</name>
    <name type="common">Black bullhead</name>
    <name type="synonym">Silurus melas</name>
    <dbReference type="NCBI Taxonomy" id="219545"/>
    <lineage>
        <taxon>Eukaryota</taxon>
        <taxon>Metazoa</taxon>
        <taxon>Chordata</taxon>
        <taxon>Craniata</taxon>
        <taxon>Vertebrata</taxon>
        <taxon>Euteleostomi</taxon>
        <taxon>Actinopterygii</taxon>
        <taxon>Neopterygii</taxon>
        <taxon>Teleostei</taxon>
        <taxon>Ostariophysi</taxon>
        <taxon>Siluriformes</taxon>
        <taxon>Ictaluridae</taxon>
        <taxon>Ameiurus</taxon>
    </lineage>
</organism>
<dbReference type="SMART" id="SM00213">
    <property type="entry name" value="UBQ"/>
    <property type="match status" value="2"/>
</dbReference>
<sequence>MKLELTIKDLTGNQQLVNVLPSSTIGELKQHIAPHFQTRASCLKLSASSGQILDHDQKTVSDYGLRSGSTVRLLICMTPVPFQVFVKNLKGLIKTYDVTDDETVDQLMTKVRQKEGIPVDQQWLIYNGKQLECGRELQDYNIVSGSTIYMNLRLRGG</sequence>
<dbReference type="InterPro" id="IPR029071">
    <property type="entry name" value="Ubiquitin-like_domsf"/>
</dbReference>
<name>A0A7J5ZYF6_AMEME</name>
<dbReference type="Gene3D" id="3.10.20.90">
    <property type="entry name" value="Phosphatidylinositol 3-kinase Catalytic Subunit, Chain A, domain 1"/>
    <property type="match status" value="2"/>
</dbReference>
<proteinExistence type="predicted"/>
<reference evidence="2 3" key="1">
    <citation type="submission" date="2020-02" db="EMBL/GenBank/DDBJ databases">
        <title>A chromosome-scale genome assembly of the black bullhead catfish (Ameiurus melas).</title>
        <authorList>
            <person name="Wen M."/>
            <person name="Zham M."/>
            <person name="Cabau C."/>
            <person name="Klopp C."/>
            <person name="Donnadieu C."/>
            <person name="Roques C."/>
            <person name="Bouchez O."/>
            <person name="Lampietro C."/>
            <person name="Jouanno E."/>
            <person name="Herpin A."/>
            <person name="Louis A."/>
            <person name="Berthelot C."/>
            <person name="Parey E."/>
            <person name="Roest-Crollius H."/>
            <person name="Braasch I."/>
            <person name="Postlethwait J."/>
            <person name="Robinson-Rechavi M."/>
            <person name="Echchiki A."/>
            <person name="Begum T."/>
            <person name="Montfort J."/>
            <person name="Schartl M."/>
            <person name="Bobe J."/>
            <person name="Guiguen Y."/>
        </authorList>
    </citation>
    <scope>NUCLEOTIDE SEQUENCE [LARGE SCALE GENOMIC DNA]</scope>
    <source>
        <strain evidence="2">M_S1</strain>
        <tissue evidence="2">Blood</tissue>
    </source>
</reference>
<gene>
    <name evidence="2" type="ORF">AMELA_G00242300</name>
</gene>
<dbReference type="PROSITE" id="PS50053">
    <property type="entry name" value="UBIQUITIN_2"/>
    <property type="match status" value="2"/>
</dbReference>
<dbReference type="InterPro" id="IPR000626">
    <property type="entry name" value="Ubiquitin-like_dom"/>
</dbReference>
<dbReference type="SUPFAM" id="SSF54236">
    <property type="entry name" value="Ubiquitin-like"/>
    <property type="match status" value="2"/>
</dbReference>
<evidence type="ECO:0000259" key="1">
    <source>
        <dbReference type="PROSITE" id="PS50053"/>
    </source>
</evidence>
<accession>A0A7J5ZYF6</accession>
<comment type="caution">
    <text evidence="2">The sequence shown here is derived from an EMBL/GenBank/DDBJ whole genome shotgun (WGS) entry which is preliminary data.</text>
</comment>
<dbReference type="Proteomes" id="UP000593565">
    <property type="component" value="Unassembled WGS sequence"/>
</dbReference>
<protein>
    <recommendedName>
        <fullName evidence="1">Ubiquitin-like domain-containing protein</fullName>
    </recommendedName>
</protein>